<dbReference type="Pfam" id="PF07238">
    <property type="entry name" value="PilZ"/>
    <property type="match status" value="1"/>
</dbReference>
<evidence type="ECO:0000313" key="5">
    <source>
        <dbReference type="Proteomes" id="UP000011922"/>
    </source>
</evidence>
<comment type="caution">
    <text evidence="4">The sequence shown here is derived from an EMBL/GenBank/DDBJ whole genome shotgun (WGS) entry which is preliminary data.</text>
</comment>
<evidence type="ECO:0000313" key="4">
    <source>
        <dbReference type="EMBL" id="EMG36385.1"/>
    </source>
</evidence>
<sequence>MPTQERRKASRVPARELDVVVRGAHKRLEAKDISIEGVGLIGSIPDTEPGLTEHVDLVVGARPLARDVATRVAYVGRSSVGLAFVNLDPATADELERLMTKRERSIDLDYFESRYAKTPDLLVRLVNLFTQDSSSKREQIREAMATEDYKRASAVAHSLAGSAATLGALKLRQSALQLEQQLKAGNIEEARLYIQDIEEEVEQANAELAEYMDKYSKS</sequence>
<feature type="modified residue" description="Phosphohistidine" evidence="1">
    <location>
        <position position="157"/>
    </location>
</feature>
<dbReference type="GO" id="GO:0000160">
    <property type="term" value="P:phosphorelay signal transduction system"/>
    <property type="evidence" value="ECO:0007669"/>
    <property type="project" value="InterPro"/>
</dbReference>
<evidence type="ECO:0000256" key="2">
    <source>
        <dbReference type="SAM" id="Coils"/>
    </source>
</evidence>
<dbReference type="Gene3D" id="1.20.120.160">
    <property type="entry name" value="HPT domain"/>
    <property type="match status" value="1"/>
</dbReference>
<dbReference type="Pfam" id="PF01627">
    <property type="entry name" value="Hpt"/>
    <property type="match status" value="1"/>
</dbReference>
<dbReference type="SUPFAM" id="SSF141371">
    <property type="entry name" value="PilZ domain-like"/>
    <property type="match status" value="1"/>
</dbReference>
<dbReference type="PATRIC" id="fig|1262666.3.peg.2923"/>
<feature type="domain" description="HPt" evidence="3">
    <location>
        <begin position="118"/>
        <end position="215"/>
    </location>
</feature>
<dbReference type="RefSeq" id="WP_005988362.1">
    <property type="nucleotide sequence ID" value="NZ_AOSV01000030.1"/>
</dbReference>
<feature type="coiled-coil region" evidence="2">
    <location>
        <begin position="187"/>
        <end position="214"/>
    </location>
</feature>
<dbReference type="GO" id="GO:0043424">
    <property type="term" value="F:protein histidine kinase binding"/>
    <property type="evidence" value="ECO:0007669"/>
    <property type="project" value="InterPro"/>
</dbReference>
<evidence type="ECO:0000256" key="1">
    <source>
        <dbReference type="PROSITE-ProRule" id="PRU00110"/>
    </source>
</evidence>
<dbReference type="EMBL" id="AOSV01000030">
    <property type="protein sequence ID" value="EMG36385.1"/>
    <property type="molecule type" value="Genomic_DNA"/>
</dbReference>
<name>M5PQR8_DESAF</name>
<accession>M5PQR8</accession>
<gene>
    <name evidence="4" type="ORF">PCS_02888</name>
</gene>
<dbReference type="PANTHER" id="PTHR28242">
    <property type="entry name" value="PHOSPHORELAY INTERMEDIATE PROTEIN YPD1"/>
    <property type="match status" value="1"/>
</dbReference>
<keyword evidence="1" id="KW-0597">Phosphoprotein</keyword>
<keyword evidence="2" id="KW-0175">Coiled coil</keyword>
<dbReference type="Proteomes" id="UP000011922">
    <property type="component" value="Unassembled WGS sequence"/>
</dbReference>
<dbReference type="PROSITE" id="PS50894">
    <property type="entry name" value="HPT"/>
    <property type="match status" value="1"/>
</dbReference>
<dbReference type="GO" id="GO:0009927">
    <property type="term" value="F:histidine phosphotransfer kinase activity"/>
    <property type="evidence" value="ECO:0007669"/>
    <property type="project" value="InterPro"/>
</dbReference>
<dbReference type="SMART" id="SM00073">
    <property type="entry name" value="HPT"/>
    <property type="match status" value="1"/>
</dbReference>
<evidence type="ECO:0000259" key="3">
    <source>
        <dbReference type="PROSITE" id="PS50894"/>
    </source>
</evidence>
<dbReference type="InterPro" id="IPR009875">
    <property type="entry name" value="PilZ_domain"/>
</dbReference>
<dbReference type="InterPro" id="IPR045871">
    <property type="entry name" value="AHP1-5/YPD1"/>
</dbReference>
<dbReference type="Gene3D" id="2.40.10.220">
    <property type="entry name" value="predicted glycosyltransferase like domains"/>
    <property type="match status" value="1"/>
</dbReference>
<dbReference type="GO" id="GO:0005737">
    <property type="term" value="C:cytoplasm"/>
    <property type="evidence" value="ECO:0007669"/>
    <property type="project" value="TreeGrafter"/>
</dbReference>
<dbReference type="GO" id="GO:0035438">
    <property type="term" value="F:cyclic-di-GMP binding"/>
    <property type="evidence" value="ECO:0007669"/>
    <property type="project" value="InterPro"/>
</dbReference>
<dbReference type="SUPFAM" id="SSF47226">
    <property type="entry name" value="Histidine-containing phosphotransfer domain, HPT domain"/>
    <property type="match status" value="1"/>
</dbReference>
<protein>
    <submittedName>
        <fullName evidence="4">HPt domain-containing protein</fullName>
    </submittedName>
</protein>
<proteinExistence type="predicted"/>
<dbReference type="InterPro" id="IPR036641">
    <property type="entry name" value="HPT_dom_sf"/>
</dbReference>
<reference evidence="4 5" key="1">
    <citation type="journal article" date="2013" name="Genome Announc.">
        <title>Draft Genome Sequence for Desulfovibrio africanus Strain PCS.</title>
        <authorList>
            <person name="Brown S.D."/>
            <person name="Utturkar S.M."/>
            <person name="Arkin A.P."/>
            <person name="Deutschbauer A.M."/>
            <person name="Elias D.A."/>
            <person name="Hazen T.C."/>
            <person name="Chakraborty R."/>
        </authorList>
    </citation>
    <scope>NUCLEOTIDE SEQUENCE [LARGE SCALE GENOMIC DNA]</scope>
    <source>
        <strain evidence="4 5">PCS</strain>
    </source>
</reference>
<dbReference type="AlphaFoldDB" id="M5PQR8"/>
<dbReference type="CDD" id="cd00088">
    <property type="entry name" value="HPT"/>
    <property type="match status" value="1"/>
</dbReference>
<dbReference type="PANTHER" id="PTHR28242:SF52">
    <property type="entry name" value="PHOSPHORELAY INTERMEDIATE PROTEIN YPD1"/>
    <property type="match status" value="1"/>
</dbReference>
<dbReference type="InterPro" id="IPR008207">
    <property type="entry name" value="Sig_transdc_His_kin_Hpt_dom"/>
</dbReference>
<organism evidence="4 5">
    <name type="scientific">Desulfocurvibacter africanus PCS</name>
    <dbReference type="NCBI Taxonomy" id="1262666"/>
    <lineage>
        <taxon>Bacteria</taxon>
        <taxon>Pseudomonadati</taxon>
        <taxon>Thermodesulfobacteriota</taxon>
        <taxon>Desulfovibrionia</taxon>
        <taxon>Desulfovibrionales</taxon>
        <taxon>Desulfovibrionaceae</taxon>
        <taxon>Desulfocurvibacter</taxon>
    </lineage>
</organism>